<reference evidence="3 4" key="1">
    <citation type="submission" date="2016-10" db="EMBL/GenBank/DDBJ databases">
        <authorList>
            <person name="Cai Z."/>
        </authorList>
    </citation>
    <scope>NUCLEOTIDE SEQUENCE [LARGE SCALE GENOMIC DNA]</scope>
</reference>
<protein>
    <submittedName>
        <fullName evidence="3">Uncharacterized protein</fullName>
    </submittedName>
</protein>
<dbReference type="Proteomes" id="UP000256970">
    <property type="component" value="Unassembled WGS sequence"/>
</dbReference>
<dbReference type="AlphaFoldDB" id="A0A383VBK1"/>
<feature type="transmembrane region" description="Helical" evidence="2">
    <location>
        <begin position="403"/>
        <end position="426"/>
    </location>
</feature>
<evidence type="ECO:0000313" key="3">
    <source>
        <dbReference type="EMBL" id="SZX62323.1"/>
    </source>
</evidence>
<keyword evidence="2" id="KW-0812">Transmembrane</keyword>
<evidence type="ECO:0000313" key="4">
    <source>
        <dbReference type="Proteomes" id="UP000256970"/>
    </source>
</evidence>
<keyword evidence="4" id="KW-1185">Reference proteome</keyword>
<feature type="transmembrane region" description="Helical" evidence="2">
    <location>
        <begin position="182"/>
        <end position="205"/>
    </location>
</feature>
<organism evidence="3 4">
    <name type="scientific">Tetradesmus obliquus</name>
    <name type="common">Green alga</name>
    <name type="synonym">Acutodesmus obliquus</name>
    <dbReference type="NCBI Taxonomy" id="3088"/>
    <lineage>
        <taxon>Eukaryota</taxon>
        <taxon>Viridiplantae</taxon>
        <taxon>Chlorophyta</taxon>
        <taxon>core chlorophytes</taxon>
        <taxon>Chlorophyceae</taxon>
        <taxon>CS clade</taxon>
        <taxon>Sphaeropleales</taxon>
        <taxon>Scenedesmaceae</taxon>
        <taxon>Tetradesmus</taxon>
    </lineage>
</organism>
<feature type="region of interest" description="Disordered" evidence="1">
    <location>
        <begin position="243"/>
        <end position="291"/>
    </location>
</feature>
<keyword evidence="2" id="KW-0472">Membrane</keyword>
<proteinExistence type="predicted"/>
<evidence type="ECO:0000256" key="1">
    <source>
        <dbReference type="SAM" id="MobiDB-lite"/>
    </source>
</evidence>
<evidence type="ECO:0000256" key="2">
    <source>
        <dbReference type="SAM" id="Phobius"/>
    </source>
</evidence>
<name>A0A383VBK1_TETOB</name>
<dbReference type="EMBL" id="FNXT01000218">
    <property type="protein sequence ID" value="SZX62323.1"/>
    <property type="molecule type" value="Genomic_DNA"/>
</dbReference>
<feature type="region of interest" description="Disordered" evidence="1">
    <location>
        <begin position="98"/>
        <end position="117"/>
    </location>
</feature>
<feature type="transmembrane region" description="Helical" evidence="2">
    <location>
        <begin position="211"/>
        <end position="236"/>
    </location>
</feature>
<keyword evidence="2" id="KW-1133">Transmembrane helix</keyword>
<feature type="compositionally biased region" description="Polar residues" evidence="1">
    <location>
        <begin position="272"/>
        <end position="289"/>
    </location>
</feature>
<accession>A0A383VBK1</accession>
<feature type="compositionally biased region" description="Low complexity" evidence="1">
    <location>
        <begin position="158"/>
        <end position="178"/>
    </location>
</feature>
<feature type="region of interest" description="Disordered" evidence="1">
    <location>
        <begin position="151"/>
        <end position="178"/>
    </location>
</feature>
<feature type="transmembrane region" description="Helical" evidence="2">
    <location>
        <begin position="35"/>
        <end position="56"/>
    </location>
</feature>
<gene>
    <name evidence="3" type="ORF">BQ4739_LOCUS2920</name>
</gene>
<feature type="region of interest" description="Disordered" evidence="1">
    <location>
        <begin position="1"/>
        <end position="24"/>
    </location>
</feature>
<sequence length="436" mass="44983">MHARSDGGAAGGSREQASDAWKSQQQPQQLHAWRVFVQCAMLASAAFAATPLILVLDVAERACMAVCQAKHIQLHLASRSSAAAAAAAAAVIQQPDTVGQATSSRHQQDAWPSEAAFAASSSSSSSTHAAWTSNGARSGSSSAVSALPRQQLPGINTSSSNSKAGNSSSSSSRAASSGRPPLLGLLPPWPAMALAVVPGLLLAVLHFRQPAVLQLLLLWAGSLVAQSYGNLLLVMLQRGAKRPAKVRTAESTRRQLPSVVHQEEQHRQQQEGPTGTSLEQENGSSSVPPSSHGWWVPAPSSVRASQTFSSSSRSSSRSGIAMVTLWLYRVLQLVGDAFRVWCLCSAGCLLWQQQGPAAAAAWAGSVAGVQNMSCCIAAAAPPGQLVGAAAAAAVRLHQCIGSCFWLGVDVGLVGACAGVYALAVLGRGGPGLHSML</sequence>